<evidence type="ECO:0000313" key="1">
    <source>
        <dbReference type="EMBL" id="KAK3893126.1"/>
    </source>
</evidence>
<organism evidence="1 2">
    <name type="scientific">Petrolisthes cinctipes</name>
    <name type="common">Flat porcelain crab</name>
    <dbReference type="NCBI Taxonomy" id="88211"/>
    <lineage>
        <taxon>Eukaryota</taxon>
        <taxon>Metazoa</taxon>
        <taxon>Ecdysozoa</taxon>
        <taxon>Arthropoda</taxon>
        <taxon>Crustacea</taxon>
        <taxon>Multicrustacea</taxon>
        <taxon>Malacostraca</taxon>
        <taxon>Eumalacostraca</taxon>
        <taxon>Eucarida</taxon>
        <taxon>Decapoda</taxon>
        <taxon>Pleocyemata</taxon>
        <taxon>Anomura</taxon>
        <taxon>Galatheoidea</taxon>
        <taxon>Porcellanidae</taxon>
        <taxon>Petrolisthes</taxon>
    </lineage>
</organism>
<gene>
    <name evidence="1" type="ORF">Pcinc_003042</name>
</gene>
<accession>A0AAE1GJR3</accession>
<evidence type="ECO:0000313" key="2">
    <source>
        <dbReference type="Proteomes" id="UP001286313"/>
    </source>
</evidence>
<sequence length="118" mass="14095">MYQSYVEESEEFEEEFSQHVTQFRQQNKNQKQKRATYVIEKYLVCRRLNFMLPCMDQDSTAGTALRSHALPQMRVLRRTLELKYKRMVMVYQGKKWISKRIKTFKEQSASGAAEKTPC</sequence>
<reference evidence="1" key="1">
    <citation type="submission" date="2023-10" db="EMBL/GenBank/DDBJ databases">
        <title>Genome assemblies of two species of porcelain crab, Petrolisthes cinctipes and Petrolisthes manimaculis (Anomura: Porcellanidae).</title>
        <authorList>
            <person name="Angst P."/>
        </authorList>
    </citation>
    <scope>NUCLEOTIDE SEQUENCE</scope>
    <source>
        <strain evidence="1">PB745_01</strain>
        <tissue evidence="1">Gill</tissue>
    </source>
</reference>
<dbReference type="Proteomes" id="UP001286313">
    <property type="component" value="Unassembled WGS sequence"/>
</dbReference>
<dbReference type="AlphaFoldDB" id="A0AAE1GJR3"/>
<proteinExistence type="predicted"/>
<protein>
    <submittedName>
        <fullName evidence="1">Uncharacterized protein</fullName>
    </submittedName>
</protein>
<dbReference type="EMBL" id="JAWQEG010000226">
    <property type="protein sequence ID" value="KAK3893126.1"/>
    <property type="molecule type" value="Genomic_DNA"/>
</dbReference>
<comment type="caution">
    <text evidence="1">The sequence shown here is derived from an EMBL/GenBank/DDBJ whole genome shotgun (WGS) entry which is preliminary data.</text>
</comment>
<keyword evidence="2" id="KW-1185">Reference proteome</keyword>
<name>A0AAE1GJR3_PETCI</name>